<dbReference type="Pfam" id="PF10988">
    <property type="entry name" value="DUF2807"/>
    <property type="match status" value="1"/>
</dbReference>
<comment type="caution">
    <text evidence="4">The sequence shown here is derived from an EMBL/GenBank/DDBJ whole genome shotgun (WGS) entry which is preliminary data.</text>
</comment>
<sequence>MKASTSLTSIVGAALALSLTPAMAETKTYDITGFDQLDISTGIYVEARVGKDFSIRAEGSQEAIDRLRIELDDDSLEIGRERGAFFGRKNSKVTIYIEMPSLEEAEISSGSSLFADGIDASDFEVSVSSGARAELRGHCSDLEADGSSGAKLDAEKLRCDSVEADVSSGANLNVYASRSVSADASSGGNVTVYGNPTQTNIEKSSGGNVSIRD</sequence>
<evidence type="ECO:0000256" key="2">
    <source>
        <dbReference type="SAM" id="SignalP"/>
    </source>
</evidence>
<evidence type="ECO:0000313" key="4">
    <source>
        <dbReference type="EMBL" id="MEX6633501.1"/>
    </source>
</evidence>
<feature type="region of interest" description="Disordered" evidence="1">
    <location>
        <begin position="182"/>
        <end position="213"/>
    </location>
</feature>
<keyword evidence="5" id="KW-1185">Reference proteome</keyword>
<dbReference type="RefSeq" id="WP_369313468.1">
    <property type="nucleotide sequence ID" value="NZ_JBEHZE010000001.1"/>
</dbReference>
<protein>
    <submittedName>
        <fullName evidence="4">Head GIN domain-containing protein</fullName>
    </submittedName>
</protein>
<feature type="signal peptide" evidence="2">
    <location>
        <begin position="1"/>
        <end position="24"/>
    </location>
</feature>
<reference evidence="4 5" key="1">
    <citation type="submission" date="2024-05" db="EMBL/GenBank/DDBJ databases">
        <title>Three bacterial strains, DH-69, EH-24, and ECK-19 isolated from coastal sediments.</title>
        <authorList>
            <person name="Ye Y.-Q."/>
            <person name="Du Z.-J."/>
        </authorList>
    </citation>
    <scope>NUCLEOTIDE SEQUENCE [LARGE SCALE GENOMIC DNA]</scope>
    <source>
        <strain evidence="4 5">ECK-19</strain>
    </source>
</reference>
<evidence type="ECO:0000313" key="5">
    <source>
        <dbReference type="Proteomes" id="UP001560685"/>
    </source>
</evidence>
<dbReference type="Gene3D" id="2.160.20.120">
    <property type="match status" value="1"/>
</dbReference>
<organism evidence="4 5">
    <name type="scientific">Hyphococcus lacteus</name>
    <dbReference type="NCBI Taxonomy" id="3143536"/>
    <lineage>
        <taxon>Bacteria</taxon>
        <taxon>Pseudomonadati</taxon>
        <taxon>Pseudomonadota</taxon>
        <taxon>Alphaproteobacteria</taxon>
        <taxon>Parvularculales</taxon>
        <taxon>Parvularculaceae</taxon>
        <taxon>Hyphococcus</taxon>
    </lineage>
</organism>
<name>A0ABV3Z3X5_9PROT</name>
<feature type="chain" id="PRO_5046632892" evidence="2">
    <location>
        <begin position="25"/>
        <end position="213"/>
    </location>
</feature>
<proteinExistence type="predicted"/>
<dbReference type="EMBL" id="JBEHZE010000001">
    <property type="protein sequence ID" value="MEX6633501.1"/>
    <property type="molecule type" value="Genomic_DNA"/>
</dbReference>
<dbReference type="Proteomes" id="UP001560685">
    <property type="component" value="Unassembled WGS sequence"/>
</dbReference>
<feature type="domain" description="Putative auto-transporter adhesin head GIN" evidence="3">
    <location>
        <begin position="34"/>
        <end position="196"/>
    </location>
</feature>
<accession>A0ABV3Z3X5</accession>
<dbReference type="InterPro" id="IPR021255">
    <property type="entry name" value="DUF2807"/>
</dbReference>
<keyword evidence="2" id="KW-0732">Signal</keyword>
<gene>
    <name evidence="4" type="ORF">ABFZ84_08055</name>
</gene>
<evidence type="ECO:0000259" key="3">
    <source>
        <dbReference type="Pfam" id="PF10988"/>
    </source>
</evidence>
<evidence type="ECO:0000256" key="1">
    <source>
        <dbReference type="SAM" id="MobiDB-lite"/>
    </source>
</evidence>